<sequence length="92" mass="10565">MRSRVFLPDSKTFSPYDEYGIVFRLTDEVAKIYDAGFDLHRFNGDDSDELPLAATYIIDEDGKIIYAFLNADYRNQAEPSELTDFLAQNTLN</sequence>
<evidence type="ECO:0008006" key="3">
    <source>
        <dbReference type="Google" id="ProtNLM"/>
    </source>
</evidence>
<dbReference type="SUPFAM" id="SSF52833">
    <property type="entry name" value="Thioredoxin-like"/>
    <property type="match status" value="1"/>
</dbReference>
<name>A0A1H9GTE0_9BACT</name>
<protein>
    <recommendedName>
        <fullName evidence="3">AhpC/TSA family protein</fullName>
    </recommendedName>
</protein>
<evidence type="ECO:0000313" key="1">
    <source>
        <dbReference type="EMBL" id="SEQ53361.1"/>
    </source>
</evidence>
<keyword evidence="2" id="KW-1185">Reference proteome</keyword>
<dbReference type="Proteomes" id="UP000199021">
    <property type="component" value="Unassembled WGS sequence"/>
</dbReference>
<proteinExistence type="predicted"/>
<organism evidence="1 2">
    <name type="scientific">Neolewinella agarilytica</name>
    <dbReference type="NCBI Taxonomy" id="478744"/>
    <lineage>
        <taxon>Bacteria</taxon>
        <taxon>Pseudomonadati</taxon>
        <taxon>Bacteroidota</taxon>
        <taxon>Saprospiria</taxon>
        <taxon>Saprospirales</taxon>
        <taxon>Lewinellaceae</taxon>
        <taxon>Neolewinella</taxon>
    </lineage>
</organism>
<evidence type="ECO:0000313" key="2">
    <source>
        <dbReference type="Proteomes" id="UP000199021"/>
    </source>
</evidence>
<dbReference type="InterPro" id="IPR036249">
    <property type="entry name" value="Thioredoxin-like_sf"/>
</dbReference>
<dbReference type="EMBL" id="FOFB01000011">
    <property type="protein sequence ID" value="SEQ53361.1"/>
    <property type="molecule type" value="Genomic_DNA"/>
</dbReference>
<gene>
    <name evidence="1" type="ORF">SAMN05444359_111100</name>
</gene>
<accession>A0A1H9GTE0</accession>
<dbReference type="STRING" id="478744.SAMN05444359_111100"/>
<dbReference type="RefSeq" id="WP_139211855.1">
    <property type="nucleotide sequence ID" value="NZ_FOFB01000011.1"/>
</dbReference>
<dbReference type="InParanoid" id="A0A1H9GTE0"/>
<dbReference type="Gene3D" id="3.40.30.10">
    <property type="entry name" value="Glutaredoxin"/>
    <property type="match status" value="1"/>
</dbReference>
<dbReference type="AlphaFoldDB" id="A0A1H9GTE0"/>
<reference evidence="2" key="1">
    <citation type="submission" date="2016-10" db="EMBL/GenBank/DDBJ databases">
        <authorList>
            <person name="Varghese N."/>
            <person name="Submissions S."/>
        </authorList>
    </citation>
    <scope>NUCLEOTIDE SEQUENCE [LARGE SCALE GENOMIC DNA]</scope>
    <source>
        <strain evidence="2">DSM 24740</strain>
    </source>
</reference>
<dbReference type="OrthoDB" id="9809746at2"/>